<proteinExistence type="predicted"/>
<feature type="compositionally biased region" description="Low complexity" evidence="1">
    <location>
        <begin position="18"/>
        <end position="33"/>
    </location>
</feature>
<keyword evidence="2" id="KW-0472">Membrane</keyword>
<feature type="region of interest" description="Disordered" evidence="1">
    <location>
        <begin position="339"/>
        <end position="404"/>
    </location>
</feature>
<feature type="region of interest" description="Disordered" evidence="1">
    <location>
        <begin position="194"/>
        <end position="215"/>
    </location>
</feature>
<name>A0A9P5RSK2_9FUNG</name>
<keyword evidence="2" id="KW-0812">Transmembrane</keyword>
<feature type="compositionally biased region" description="Pro residues" evidence="1">
    <location>
        <begin position="1"/>
        <end position="10"/>
    </location>
</feature>
<sequence>MALLPDPPTPTMSHGGNSSSSQISLITPSTPSSRGAPQNTIDHPDLFASPDVSAQGPQESDSFTAPSTPFMNHAISPPVPPPKDPQDRSPAVSSSLVNSHTQLVDQESSGSWASSASVAPPPTQSNHYAHSNQSTTMPSPPPPGATIIKPVSSYTFNGSAYIPDSTYQPYLQQQQPPILNYYQTDYSQSVYQDPYQQHQQGYQEASSLPYPQQQQYHHQEYPELGLVNTTEKLDNIDDVDSATEKGSTSSDKQKRLYWIGGVVITILAGVLIGLLVSMKNEDSGNNSNSGSSNSSSENGRGPSGSVISRSASTWSDSPPTGVPVRPTLLNDVVVPLPTGTPVIGPPPTTTTSGGQPPVVNPPVQPTPHEEKTTTTTSAESSKPTSGGGGNSGPRVPTPPLPSLPPKGNCPVLWCEQNYYWWCMNDICPKDGDLKAYVTSIAVRSLHFSR</sequence>
<evidence type="ECO:0000256" key="2">
    <source>
        <dbReference type="SAM" id="Phobius"/>
    </source>
</evidence>
<feature type="compositionally biased region" description="Low complexity" evidence="1">
    <location>
        <begin position="373"/>
        <end position="384"/>
    </location>
</feature>
<accession>A0A9P5RSK2</accession>
<dbReference type="Proteomes" id="UP000748756">
    <property type="component" value="Unassembled WGS sequence"/>
</dbReference>
<reference evidence="3" key="1">
    <citation type="journal article" date="2020" name="Fungal Divers.">
        <title>Resolving the Mortierellaceae phylogeny through synthesis of multi-gene phylogenetics and phylogenomics.</title>
        <authorList>
            <person name="Vandepol N."/>
            <person name="Liber J."/>
            <person name="Desiro A."/>
            <person name="Na H."/>
            <person name="Kennedy M."/>
            <person name="Barry K."/>
            <person name="Grigoriev I.V."/>
            <person name="Miller A.N."/>
            <person name="O'Donnell K."/>
            <person name="Stajich J.E."/>
            <person name="Bonito G."/>
        </authorList>
    </citation>
    <scope>NUCLEOTIDE SEQUENCE</scope>
    <source>
        <strain evidence="3">NRRL 6426</strain>
    </source>
</reference>
<organism evidence="3 4">
    <name type="scientific">Linnemannia schmuckeri</name>
    <dbReference type="NCBI Taxonomy" id="64567"/>
    <lineage>
        <taxon>Eukaryota</taxon>
        <taxon>Fungi</taxon>
        <taxon>Fungi incertae sedis</taxon>
        <taxon>Mucoromycota</taxon>
        <taxon>Mortierellomycotina</taxon>
        <taxon>Mortierellomycetes</taxon>
        <taxon>Mortierellales</taxon>
        <taxon>Mortierellaceae</taxon>
        <taxon>Linnemannia</taxon>
    </lineage>
</organism>
<dbReference type="AlphaFoldDB" id="A0A9P5RSK2"/>
<gene>
    <name evidence="3" type="ORF">BG015_011563</name>
</gene>
<feature type="compositionally biased region" description="Polar residues" evidence="1">
    <location>
        <begin position="55"/>
        <end position="70"/>
    </location>
</feature>
<feature type="compositionally biased region" description="Pro residues" evidence="1">
    <location>
        <begin position="395"/>
        <end position="404"/>
    </location>
</feature>
<feature type="region of interest" description="Disordered" evidence="1">
    <location>
        <begin position="281"/>
        <end position="326"/>
    </location>
</feature>
<feature type="compositionally biased region" description="Low complexity" evidence="1">
    <location>
        <begin position="283"/>
        <end position="305"/>
    </location>
</feature>
<comment type="caution">
    <text evidence="3">The sequence shown here is derived from an EMBL/GenBank/DDBJ whole genome shotgun (WGS) entry which is preliminary data.</text>
</comment>
<feature type="region of interest" description="Disordered" evidence="1">
    <location>
        <begin position="1"/>
        <end position="150"/>
    </location>
</feature>
<evidence type="ECO:0000313" key="4">
    <source>
        <dbReference type="Proteomes" id="UP000748756"/>
    </source>
</evidence>
<feature type="compositionally biased region" description="Low complexity" evidence="1">
    <location>
        <begin position="108"/>
        <end position="118"/>
    </location>
</feature>
<feature type="transmembrane region" description="Helical" evidence="2">
    <location>
        <begin position="256"/>
        <end position="276"/>
    </location>
</feature>
<keyword evidence="4" id="KW-1185">Reference proteome</keyword>
<dbReference type="OrthoDB" id="2433140at2759"/>
<protein>
    <submittedName>
        <fullName evidence="3">Uncharacterized protein</fullName>
    </submittedName>
</protein>
<keyword evidence="2" id="KW-1133">Transmembrane helix</keyword>
<dbReference type="EMBL" id="JAAAUQ010000903">
    <property type="protein sequence ID" value="KAF9146580.1"/>
    <property type="molecule type" value="Genomic_DNA"/>
</dbReference>
<feature type="compositionally biased region" description="Polar residues" evidence="1">
    <location>
        <begin position="91"/>
        <end position="107"/>
    </location>
</feature>
<evidence type="ECO:0000256" key="1">
    <source>
        <dbReference type="SAM" id="MobiDB-lite"/>
    </source>
</evidence>
<feature type="compositionally biased region" description="Polar residues" evidence="1">
    <location>
        <begin position="126"/>
        <end position="137"/>
    </location>
</feature>
<evidence type="ECO:0000313" key="3">
    <source>
        <dbReference type="EMBL" id="KAF9146580.1"/>
    </source>
</evidence>
<feature type="compositionally biased region" description="Polar residues" evidence="1">
    <location>
        <begin position="306"/>
        <end position="318"/>
    </location>
</feature>